<evidence type="ECO:0000313" key="3">
    <source>
        <dbReference type="EMBL" id="GAA2115749.1"/>
    </source>
</evidence>
<evidence type="ECO:0000256" key="1">
    <source>
        <dbReference type="SAM" id="MobiDB-lite"/>
    </source>
</evidence>
<evidence type="ECO:0008006" key="5">
    <source>
        <dbReference type="Google" id="ProtNLM"/>
    </source>
</evidence>
<dbReference type="RefSeq" id="WP_344224270.1">
    <property type="nucleotide sequence ID" value="NZ_BAAAQA010000015.1"/>
</dbReference>
<feature type="region of interest" description="Disordered" evidence="1">
    <location>
        <begin position="96"/>
        <end position="126"/>
    </location>
</feature>
<protein>
    <recommendedName>
        <fullName evidence="5">DUF948 domain-containing protein</fullName>
    </recommendedName>
</protein>
<dbReference type="EMBL" id="BAAAQA010000015">
    <property type="protein sequence ID" value="GAA2115749.1"/>
    <property type="molecule type" value="Genomic_DNA"/>
</dbReference>
<keyword evidence="2" id="KW-1133">Transmembrane helix</keyword>
<evidence type="ECO:0000256" key="2">
    <source>
        <dbReference type="SAM" id="Phobius"/>
    </source>
</evidence>
<keyword evidence="4" id="KW-1185">Reference proteome</keyword>
<proteinExistence type="predicted"/>
<accession>A0ABP5JI86</accession>
<evidence type="ECO:0000313" key="4">
    <source>
        <dbReference type="Proteomes" id="UP001500166"/>
    </source>
</evidence>
<name>A0ABP5JI86_9MICC</name>
<keyword evidence="2" id="KW-0812">Transmembrane</keyword>
<sequence length="126" mass="14183">MLWWMWIVLWTVLVLVSLAFIVGAVWGLVTKKALPALREVEAFADDLTVRWNATAQGASQPLRTPAEPAVFTPVNSARAAYSSGRDQRQTARLIRRMNRKDAKGQPQRLSDLRRAERKGLHHGPLV</sequence>
<gene>
    <name evidence="3" type="ORF">GCM10009824_13870</name>
</gene>
<organism evidence="3 4">
    <name type="scientific">Kocuria atrinae</name>
    <dbReference type="NCBI Taxonomy" id="592377"/>
    <lineage>
        <taxon>Bacteria</taxon>
        <taxon>Bacillati</taxon>
        <taxon>Actinomycetota</taxon>
        <taxon>Actinomycetes</taxon>
        <taxon>Micrococcales</taxon>
        <taxon>Micrococcaceae</taxon>
        <taxon>Kocuria</taxon>
    </lineage>
</organism>
<dbReference type="Proteomes" id="UP001500166">
    <property type="component" value="Unassembled WGS sequence"/>
</dbReference>
<comment type="caution">
    <text evidence="3">The sequence shown here is derived from an EMBL/GenBank/DDBJ whole genome shotgun (WGS) entry which is preliminary data.</text>
</comment>
<keyword evidence="2" id="KW-0472">Membrane</keyword>
<reference evidence="4" key="1">
    <citation type="journal article" date="2019" name="Int. J. Syst. Evol. Microbiol.">
        <title>The Global Catalogue of Microorganisms (GCM) 10K type strain sequencing project: providing services to taxonomists for standard genome sequencing and annotation.</title>
        <authorList>
            <consortium name="The Broad Institute Genomics Platform"/>
            <consortium name="The Broad Institute Genome Sequencing Center for Infectious Disease"/>
            <person name="Wu L."/>
            <person name="Ma J."/>
        </authorList>
    </citation>
    <scope>NUCLEOTIDE SEQUENCE [LARGE SCALE GENOMIC DNA]</scope>
    <source>
        <strain evidence="4">JCM 15914</strain>
    </source>
</reference>
<feature type="transmembrane region" description="Helical" evidence="2">
    <location>
        <begin position="6"/>
        <end position="29"/>
    </location>
</feature>